<evidence type="ECO:0000256" key="4">
    <source>
        <dbReference type="ARBA" id="ARBA00022801"/>
    </source>
</evidence>
<dbReference type="GO" id="GO:0046872">
    <property type="term" value="F:metal ion binding"/>
    <property type="evidence" value="ECO:0007669"/>
    <property type="project" value="UniProtKB-KW"/>
</dbReference>
<evidence type="ECO:0000256" key="2">
    <source>
        <dbReference type="ARBA" id="ARBA00022723"/>
    </source>
</evidence>
<evidence type="ECO:0000313" key="14">
    <source>
        <dbReference type="Proteomes" id="UP000321393"/>
    </source>
</evidence>
<sequence length="473" mass="54228">MTMLWDSTTTHSNLQRRRRVLKYSYEDSSQISRLIGLVEQGYMDPNDEGKLWENRKKNSKALAEEEEDIVVEVVVLEKDVTERKKNGSSEYNQATIDQKTAEVWFIDNSCSNHMTSLKPVFKELNEGEKLKGGAQKRQGATSRRQRNVIHRELTTPYTLKQNEVAERKNRTVVEMARSMLQMKGLSNDFWAEAVSTSIYLLNISPIKAVMNKTPFEVWYGKKPNMKRSIKLVLWQKDMHRNMHNNNGRSINLISSQPFLMENCKKKSMLNNRKGGKNDFIIVCLYVDDIICTNSSKSLVAEFKSHMKNKLEMTDLGLCNVLQGIISKQQSGLCDTLLNYRIWHLAKCFSECFTLELELLLGAKQATVALSSSEAEYGAATLATCQAIWLRRMLTELQHEQEGASVIFCDNKAMISMTKNLTFHSRTKHIDIRFHFIGDLVAKEVSLSYYSTHSSGLIFSQKLCQRRSCVTLEL</sequence>
<accession>A0A5D3CI69</accession>
<dbReference type="GO" id="GO:0004519">
    <property type="term" value="F:endonuclease activity"/>
    <property type="evidence" value="ECO:0007669"/>
    <property type="project" value="UniProtKB-KW"/>
</dbReference>
<evidence type="ECO:0000259" key="11">
    <source>
        <dbReference type="PROSITE" id="PS50994"/>
    </source>
</evidence>
<evidence type="ECO:0000256" key="8">
    <source>
        <dbReference type="ARBA" id="ARBA00022932"/>
    </source>
</evidence>
<evidence type="ECO:0000313" key="12">
    <source>
        <dbReference type="EMBL" id="KAA0058958.1"/>
    </source>
</evidence>
<evidence type="ECO:0000256" key="5">
    <source>
        <dbReference type="ARBA" id="ARBA00022842"/>
    </source>
</evidence>
<dbReference type="EMBL" id="SSTD01010954">
    <property type="protein sequence ID" value="TYK10992.1"/>
    <property type="molecule type" value="Genomic_DNA"/>
</dbReference>
<dbReference type="GO" id="GO:0003964">
    <property type="term" value="F:RNA-directed DNA polymerase activity"/>
    <property type="evidence" value="ECO:0007669"/>
    <property type="project" value="UniProtKB-KW"/>
</dbReference>
<keyword evidence="3" id="KW-0255">Endonuclease</keyword>
<name>A0A5D3CI69_CUCMM</name>
<dbReference type="Gene3D" id="3.30.420.10">
    <property type="entry name" value="Ribonuclease H-like superfamily/Ribonuclease H"/>
    <property type="match status" value="1"/>
</dbReference>
<evidence type="ECO:0000256" key="1">
    <source>
        <dbReference type="ARBA" id="ARBA00022722"/>
    </source>
</evidence>
<feature type="domain" description="Integrase catalytic" evidence="11">
    <location>
        <begin position="41"/>
        <end position="222"/>
    </location>
</feature>
<dbReference type="Proteomes" id="UP000321947">
    <property type="component" value="Unassembled WGS sequence"/>
</dbReference>
<dbReference type="InterPro" id="IPR012337">
    <property type="entry name" value="RNaseH-like_sf"/>
</dbReference>
<dbReference type="InterPro" id="IPR001584">
    <property type="entry name" value="Integrase_cat-core"/>
</dbReference>
<organism evidence="13 15">
    <name type="scientific">Cucumis melo var. makuwa</name>
    <name type="common">Oriental melon</name>
    <dbReference type="NCBI Taxonomy" id="1194695"/>
    <lineage>
        <taxon>Eukaryota</taxon>
        <taxon>Viridiplantae</taxon>
        <taxon>Streptophyta</taxon>
        <taxon>Embryophyta</taxon>
        <taxon>Tracheophyta</taxon>
        <taxon>Spermatophyta</taxon>
        <taxon>Magnoliopsida</taxon>
        <taxon>eudicotyledons</taxon>
        <taxon>Gunneridae</taxon>
        <taxon>Pentapetalae</taxon>
        <taxon>rosids</taxon>
        <taxon>fabids</taxon>
        <taxon>Cucurbitales</taxon>
        <taxon>Cucurbitaceae</taxon>
        <taxon>Benincaseae</taxon>
        <taxon>Cucumis</taxon>
    </lineage>
</organism>
<keyword evidence="4" id="KW-0378">Hydrolase</keyword>
<dbReference type="Pfam" id="PF07727">
    <property type="entry name" value="RVT_2"/>
    <property type="match status" value="1"/>
</dbReference>
<reference evidence="14 15" key="1">
    <citation type="submission" date="2019-08" db="EMBL/GenBank/DDBJ databases">
        <title>Draft genome sequences of two oriental melons (Cucumis melo L. var makuwa).</title>
        <authorList>
            <person name="Kwon S.-Y."/>
        </authorList>
    </citation>
    <scope>NUCLEOTIDE SEQUENCE [LARGE SCALE GENOMIC DNA]</scope>
    <source>
        <strain evidence="15">cv. Chang Bougi</strain>
        <strain evidence="14">cv. SW 3</strain>
        <tissue evidence="13">Leaf</tissue>
    </source>
</reference>
<dbReference type="GO" id="GO:0006310">
    <property type="term" value="P:DNA recombination"/>
    <property type="evidence" value="ECO:0007669"/>
    <property type="project" value="UniProtKB-KW"/>
</dbReference>
<keyword evidence="6" id="KW-0229">DNA integration</keyword>
<dbReference type="GO" id="GO:0003676">
    <property type="term" value="F:nucleic acid binding"/>
    <property type="evidence" value="ECO:0007669"/>
    <property type="project" value="InterPro"/>
</dbReference>
<dbReference type="GO" id="GO:0015074">
    <property type="term" value="P:DNA integration"/>
    <property type="evidence" value="ECO:0007669"/>
    <property type="project" value="UniProtKB-KW"/>
</dbReference>
<gene>
    <name evidence="13" type="ORF">E5676_scaffold874G00270</name>
    <name evidence="12" type="ORF">E6C27_scaffold98G001430</name>
</gene>
<evidence type="ECO:0000256" key="3">
    <source>
        <dbReference type="ARBA" id="ARBA00022759"/>
    </source>
</evidence>
<keyword evidence="1" id="KW-0540">Nuclease</keyword>
<dbReference type="GO" id="GO:0003887">
    <property type="term" value="F:DNA-directed DNA polymerase activity"/>
    <property type="evidence" value="ECO:0007669"/>
    <property type="project" value="UniProtKB-KW"/>
</dbReference>
<evidence type="ECO:0000256" key="7">
    <source>
        <dbReference type="ARBA" id="ARBA00022918"/>
    </source>
</evidence>
<dbReference type="InterPro" id="IPR036397">
    <property type="entry name" value="RNaseH_sf"/>
</dbReference>
<proteinExistence type="predicted"/>
<keyword evidence="2" id="KW-0479">Metal-binding</keyword>
<keyword evidence="9" id="KW-0233">DNA recombination</keyword>
<evidence type="ECO:0000256" key="6">
    <source>
        <dbReference type="ARBA" id="ARBA00022908"/>
    </source>
</evidence>
<comment type="caution">
    <text evidence="13">The sequence shown here is derived from an EMBL/GenBank/DDBJ whole genome shotgun (WGS) entry which is preliminary data.</text>
</comment>
<keyword evidence="8" id="KW-0548">Nucleotidyltransferase</keyword>
<dbReference type="Proteomes" id="UP000321393">
    <property type="component" value="Unassembled WGS sequence"/>
</dbReference>
<dbReference type="PANTHER" id="PTHR42648:SF11">
    <property type="entry name" value="TRANSPOSON TY4-P GAG-POL POLYPROTEIN"/>
    <property type="match status" value="1"/>
</dbReference>
<dbReference type="CDD" id="cd09272">
    <property type="entry name" value="RNase_HI_RT_Ty1"/>
    <property type="match status" value="1"/>
</dbReference>
<keyword evidence="10" id="KW-0511">Multifunctional enzyme</keyword>
<dbReference type="SUPFAM" id="SSF53098">
    <property type="entry name" value="Ribonuclease H-like"/>
    <property type="match status" value="1"/>
</dbReference>
<dbReference type="PROSITE" id="PS50994">
    <property type="entry name" value="INTEGRASE"/>
    <property type="match status" value="1"/>
</dbReference>
<evidence type="ECO:0000313" key="13">
    <source>
        <dbReference type="EMBL" id="TYK10992.1"/>
    </source>
</evidence>
<protein>
    <submittedName>
        <fullName evidence="13">Retrovirus-related Pol polyprotein from transposon TNT 1-94</fullName>
    </submittedName>
</protein>
<keyword evidence="5" id="KW-0460">Magnesium</keyword>
<evidence type="ECO:0000313" key="15">
    <source>
        <dbReference type="Proteomes" id="UP000321947"/>
    </source>
</evidence>
<dbReference type="GO" id="GO:0016787">
    <property type="term" value="F:hydrolase activity"/>
    <property type="evidence" value="ECO:0007669"/>
    <property type="project" value="UniProtKB-KW"/>
</dbReference>
<evidence type="ECO:0000256" key="9">
    <source>
        <dbReference type="ARBA" id="ARBA00023172"/>
    </source>
</evidence>
<keyword evidence="8" id="KW-0239">DNA-directed DNA polymerase</keyword>
<dbReference type="OrthoDB" id="418237at2759"/>
<evidence type="ECO:0000256" key="10">
    <source>
        <dbReference type="ARBA" id="ARBA00023268"/>
    </source>
</evidence>
<dbReference type="PANTHER" id="PTHR42648">
    <property type="entry name" value="TRANSPOSASE, PUTATIVE-RELATED"/>
    <property type="match status" value="1"/>
</dbReference>
<keyword evidence="7" id="KW-0695">RNA-directed DNA polymerase</keyword>
<dbReference type="EMBL" id="SSTE01006658">
    <property type="protein sequence ID" value="KAA0058958.1"/>
    <property type="molecule type" value="Genomic_DNA"/>
</dbReference>
<dbReference type="AlphaFoldDB" id="A0A5D3CI69"/>
<dbReference type="InterPro" id="IPR039537">
    <property type="entry name" value="Retrotran_Ty1/copia-like"/>
</dbReference>
<dbReference type="InterPro" id="IPR013103">
    <property type="entry name" value="RVT_2"/>
</dbReference>
<keyword evidence="8" id="KW-0808">Transferase</keyword>